<dbReference type="EMBL" id="BGPR01032761">
    <property type="protein sequence ID" value="GBO06432.1"/>
    <property type="molecule type" value="Genomic_DNA"/>
</dbReference>
<protein>
    <submittedName>
        <fullName evidence="1">Uncharacterized protein</fullName>
    </submittedName>
</protein>
<comment type="caution">
    <text evidence="1">The sequence shown here is derived from an EMBL/GenBank/DDBJ whole genome shotgun (WGS) entry which is preliminary data.</text>
</comment>
<evidence type="ECO:0000313" key="2">
    <source>
        <dbReference type="Proteomes" id="UP000499080"/>
    </source>
</evidence>
<keyword evidence="2" id="KW-1185">Reference proteome</keyword>
<dbReference type="Proteomes" id="UP000499080">
    <property type="component" value="Unassembled WGS sequence"/>
</dbReference>
<gene>
    <name evidence="1" type="ORF">AVEN_204665_1</name>
</gene>
<reference evidence="1 2" key="1">
    <citation type="journal article" date="2019" name="Sci. Rep.">
        <title>Orb-weaving spider Araneus ventricosus genome elucidates the spidroin gene catalogue.</title>
        <authorList>
            <person name="Kono N."/>
            <person name="Nakamura H."/>
            <person name="Ohtoshi R."/>
            <person name="Moran D.A.P."/>
            <person name="Shinohara A."/>
            <person name="Yoshida Y."/>
            <person name="Fujiwara M."/>
            <person name="Mori M."/>
            <person name="Tomita M."/>
            <person name="Arakawa K."/>
        </authorList>
    </citation>
    <scope>NUCLEOTIDE SEQUENCE [LARGE SCALE GENOMIC DNA]</scope>
</reference>
<evidence type="ECO:0000313" key="1">
    <source>
        <dbReference type="EMBL" id="GBO06432.1"/>
    </source>
</evidence>
<proteinExistence type="predicted"/>
<dbReference type="AlphaFoldDB" id="A0A4Y2U1E3"/>
<accession>A0A4Y2U1E3</accession>
<organism evidence="1 2">
    <name type="scientific">Araneus ventricosus</name>
    <name type="common">Orbweaver spider</name>
    <name type="synonym">Epeira ventricosa</name>
    <dbReference type="NCBI Taxonomy" id="182803"/>
    <lineage>
        <taxon>Eukaryota</taxon>
        <taxon>Metazoa</taxon>
        <taxon>Ecdysozoa</taxon>
        <taxon>Arthropoda</taxon>
        <taxon>Chelicerata</taxon>
        <taxon>Arachnida</taxon>
        <taxon>Araneae</taxon>
        <taxon>Araneomorphae</taxon>
        <taxon>Entelegynae</taxon>
        <taxon>Araneoidea</taxon>
        <taxon>Araneidae</taxon>
        <taxon>Araneus</taxon>
    </lineage>
</organism>
<sequence length="207" mass="23395">MLDARVDHWVPKVKWQKIHRGGVQELKHHKCDLASLQLLWLAIVVSDRAVTAIASSVLHDVGHITSNNSDVVVDENNLQREKDKVRKDLKFQSLSEVQALPLKGLYFDGRKDSTLIEERVDTKKYTRKAKEERLCLIEELGSCYITYLSPSFGTAKQISAIIIGYLEGITRSRFQLLATGCYGTSVNTGWKSGVIRCLELKLDKPLQ</sequence>
<dbReference type="OrthoDB" id="6617942at2759"/>
<name>A0A4Y2U1E3_ARAVE</name>